<organism evidence="1 2">
    <name type="scientific">Scutellospora calospora</name>
    <dbReference type="NCBI Taxonomy" id="85575"/>
    <lineage>
        <taxon>Eukaryota</taxon>
        <taxon>Fungi</taxon>
        <taxon>Fungi incertae sedis</taxon>
        <taxon>Mucoromycota</taxon>
        <taxon>Glomeromycotina</taxon>
        <taxon>Glomeromycetes</taxon>
        <taxon>Diversisporales</taxon>
        <taxon>Gigasporaceae</taxon>
        <taxon>Scutellospora</taxon>
    </lineage>
</organism>
<dbReference type="Proteomes" id="UP000789860">
    <property type="component" value="Unassembled WGS sequence"/>
</dbReference>
<comment type="caution">
    <text evidence="1">The sequence shown here is derived from an EMBL/GenBank/DDBJ whole genome shotgun (WGS) entry which is preliminary data.</text>
</comment>
<gene>
    <name evidence="1" type="ORF">SCALOS_LOCUS11330</name>
</gene>
<evidence type="ECO:0000313" key="1">
    <source>
        <dbReference type="EMBL" id="CAG8722947.1"/>
    </source>
</evidence>
<proteinExistence type="predicted"/>
<protein>
    <submittedName>
        <fullName evidence="1">3521_t:CDS:1</fullName>
    </submittedName>
</protein>
<name>A0ACA9PTW7_9GLOM</name>
<evidence type="ECO:0000313" key="2">
    <source>
        <dbReference type="Proteomes" id="UP000789860"/>
    </source>
</evidence>
<reference evidence="1" key="1">
    <citation type="submission" date="2021-06" db="EMBL/GenBank/DDBJ databases">
        <authorList>
            <person name="Kallberg Y."/>
            <person name="Tangrot J."/>
            <person name="Rosling A."/>
        </authorList>
    </citation>
    <scope>NUCLEOTIDE SEQUENCE</scope>
    <source>
        <strain evidence="1">AU212A</strain>
    </source>
</reference>
<accession>A0ACA9PTW7</accession>
<dbReference type="EMBL" id="CAJVPM010048363">
    <property type="protein sequence ID" value="CAG8722947.1"/>
    <property type="molecule type" value="Genomic_DNA"/>
</dbReference>
<keyword evidence="2" id="KW-1185">Reference proteome</keyword>
<sequence length="63" mass="7299">FDFETSNAKFDKDDLVKKVVKIIYNGDFKNENYAVGVELGPDDNVLILYPFFKSHYDKAKSTF</sequence>
<feature type="non-terminal residue" evidence="1">
    <location>
        <position position="63"/>
    </location>
</feature>
<feature type="non-terminal residue" evidence="1">
    <location>
        <position position="1"/>
    </location>
</feature>